<keyword evidence="3" id="KW-1185">Reference proteome</keyword>
<accession>A0A8S1CQ84</accession>
<sequence length="407" mass="44195">MEKCNSTENPEAPIAEPGIRRNSSSSSDWEMVLPGQDIPSPAASSSSSSAEGDEIFEESQSAVPHSDPIPIPSSSRAEDSLDHLPTPARSTSVHADLAIPSTSEIEQSREEKEDVGAAVDQEPTPSTCRVQVSQDPNVVDDFCEEFDMERLLIESLLQIKAIADSVVLGPGEQINRKLFVPSTCQSENYECDYWREMGGTSSDHYAPGVPSSSQQASEYQTPPHPLAMGNNLSAPETSMRNRQSAAPEKEKRKSIRKILFCLTSFPEVEARLRCLLTKMEKCIFCEEPVAEIGMICQDCGQGATAEDPARNSPSLEDWVIVFAELESAAAELDYSTDKNHFHHTEPENPAAASKISEIKQSDGIAQSSAEMPAPTSPVDATVASKENAGLLVYQYQYAPSLIVSLVD</sequence>
<name>A0A8S1CQ84_9INSE</name>
<comment type="caution">
    <text evidence="2">The sequence shown here is derived from an EMBL/GenBank/DDBJ whole genome shotgun (WGS) entry which is preliminary data.</text>
</comment>
<dbReference type="Proteomes" id="UP000494165">
    <property type="component" value="Unassembled WGS sequence"/>
</dbReference>
<feature type="compositionally biased region" description="Polar residues" evidence="1">
    <location>
        <begin position="210"/>
        <end position="220"/>
    </location>
</feature>
<dbReference type="AlphaFoldDB" id="A0A8S1CQ84"/>
<feature type="compositionally biased region" description="Low complexity" evidence="1">
    <location>
        <begin position="64"/>
        <end position="75"/>
    </location>
</feature>
<proteinExistence type="predicted"/>
<protein>
    <submittedName>
        <fullName evidence="2">Uncharacterized protein</fullName>
    </submittedName>
</protein>
<feature type="compositionally biased region" description="Basic and acidic residues" evidence="1">
    <location>
        <begin position="106"/>
        <end position="115"/>
    </location>
</feature>
<feature type="region of interest" description="Disordered" evidence="1">
    <location>
        <begin position="1"/>
        <end position="129"/>
    </location>
</feature>
<organism evidence="2 3">
    <name type="scientific">Cloeon dipterum</name>
    <dbReference type="NCBI Taxonomy" id="197152"/>
    <lineage>
        <taxon>Eukaryota</taxon>
        <taxon>Metazoa</taxon>
        <taxon>Ecdysozoa</taxon>
        <taxon>Arthropoda</taxon>
        <taxon>Hexapoda</taxon>
        <taxon>Insecta</taxon>
        <taxon>Pterygota</taxon>
        <taxon>Palaeoptera</taxon>
        <taxon>Ephemeroptera</taxon>
        <taxon>Pisciforma</taxon>
        <taxon>Baetidae</taxon>
        <taxon>Cloeon</taxon>
    </lineage>
</organism>
<evidence type="ECO:0000256" key="1">
    <source>
        <dbReference type="SAM" id="MobiDB-lite"/>
    </source>
</evidence>
<feature type="compositionally biased region" description="Polar residues" evidence="1">
    <location>
        <begin position="230"/>
        <end position="244"/>
    </location>
</feature>
<evidence type="ECO:0000313" key="3">
    <source>
        <dbReference type="Proteomes" id="UP000494165"/>
    </source>
</evidence>
<dbReference type="EMBL" id="CADEPI010000049">
    <property type="protein sequence ID" value="CAB3369975.1"/>
    <property type="molecule type" value="Genomic_DNA"/>
</dbReference>
<reference evidence="2 3" key="1">
    <citation type="submission" date="2020-04" db="EMBL/GenBank/DDBJ databases">
        <authorList>
            <person name="Alioto T."/>
            <person name="Alioto T."/>
            <person name="Gomez Garrido J."/>
        </authorList>
    </citation>
    <scope>NUCLEOTIDE SEQUENCE [LARGE SCALE GENOMIC DNA]</scope>
</reference>
<feature type="region of interest" description="Disordered" evidence="1">
    <location>
        <begin position="202"/>
        <end position="250"/>
    </location>
</feature>
<gene>
    <name evidence="2" type="ORF">CLODIP_2_CD14702</name>
</gene>
<feature type="compositionally biased region" description="Low complexity" evidence="1">
    <location>
        <begin position="39"/>
        <end position="50"/>
    </location>
</feature>
<evidence type="ECO:0000313" key="2">
    <source>
        <dbReference type="EMBL" id="CAB3369975.1"/>
    </source>
</evidence>